<dbReference type="EMBL" id="LYOS01000002">
    <property type="protein sequence ID" value="OFV68297.1"/>
    <property type="molecule type" value="Genomic_DNA"/>
</dbReference>
<gene>
    <name evidence="1" type="ORF">SCAL_000937</name>
</gene>
<evidence type="ECO:0000313" key="2">
    <source>
        <dbReference type="Proteomes" id="UP000186940"/>
    </source>
</evidence>
<dbReference type="SUPFAM" id="SSF48371">
    <property type="entry name" value="ARM repeat"/>
    <property type="match status" value="1"/>
</dbReference>
<comment type="caution">
    <text evidence="1">The sequence shown here is derived from an EMBL/GenBank/DDBJ whole genome shotgun (WGS) entry which is preliminary data.</text>
</comment>
<protein>
    <submittedName>
        <fullName evidence="1">DNA alkylation repair enzyme</fullName>
    </submittedName>
</protein>
<dbReference type="Pfam" id="PF08713">
    <property type="entry name" value="DNA_alkylation"/>
    <property type="match status" value="1"/>
</dbReference>
<name>A0A1F2PAG3_9EURY</name>
<accession>A0A1F2PAG3</accession>
<organism evidence="1 2">
    <name type="scientific">Candidatus Syntropharchaeum caldarium</name>
    <dbReference type="NCBI Taxonomy" id="1838285"/>
    <lineage>
        <taxon>Archaea</taxon>
        <taxon>Methanobacteriati</taxon>
        <taxon>Methanobacteriota</taxon>
        <taxon>Stenosarchaea group</taxon>
        <taxon>Methanomicrobia</taxon>
        <taxon>Methanosarcinales</taxon>
        <taxon>ANME-2 cluster</taxon>
        <taxon>Candidatus Syntropharchaeum</taxon>
    </lineage>
</organism>
<proteinExistence type="predicted"/>
<dbReference type="InterPro" id="IPR014825">
    <property type="entry name" value="DNA_alkylation"/>
</dbReference>
<dbReference type="Proteomes" id="UP000186940">
    <property type="component" value="Unassembled WGS sequence"/>
</dbReference>
<evidence type="ECO:0000313" key="1">
    <source>
        <dbReference type="EMBL" id="OFV68297.1"/>
    </source>
</evidence>
<sequence length="160" mass="18470">MIDDVRDIIERGILSLHDALPEIRELASSDDWRKREDAATALVEITKKRKDEVVSEMIIWAEEKDPNIRRVSSEGLRGVARRNPEKILPVIEKLKTDNSLYVRKSVAALLRAISKKNPEFVADLCRKWAKLKNKNTNWIITQGIKKLSKEQQEELKSLLD</sequence>
<dbReference type="STRING" id="1838285.SCAL_000937"/>
<dbReference type="AlphaFoldDB" id="A0A1F2PAG3"/>
<keyword evidence="2" id="KW-1185">Reference proteome</keyword>
<dbReference type="Gene3D" id="1.25.40.290">
    <property type="entry name" value="ARM repeat domains"/>
    <property type="match status" value="1"/>
</dbReference>
<reference evidence="1" key="1">
    <citation type="submission" date="2016-05" db="EMBL/GenBank/DDBJ databases">
        <title>Microbial consortia oxidize butane by reversing methanogenesis.</title>
        <authorList>
            <person name="Laso-Perez R."/>
            <person name="Richter M."/>
            <person name="Wegener G."/>
            <person name="Musat F."/>
        </authorList>
    </citation>
    <scope>NUCLEOTIDE SEQUENCE [LARGE SCALE GENOMIC DNA]</scope>
    <source>
        <strain evidence="1">BOX2</strain>
    </source>
</reference>
<dbReference type="InterPro" id="IPR016024">
    <property type="entry name" value="ARM-type_fold"/>
</dbReference>